<dbReference type="EMBL" id="JBHSKP010000006">
    <property type="protein sequence ID" value="MFC5152644.1"/>
    <property type="molecule type" value="Genomic_DNA"/>
</dbReference>
<sequence>MRRPDRLQRDCRRFVRDLDLPPEESVRDLIPVVEELSGYPIRLLPAPSDGGREGLCGMWLRTTEGIDYIFVDEGTSRAHQDHILAHEMAHILRDHQGSLPLLPPASLPEQNPVADRLVTTIDPAVVKMMLGRTSYEYRDEREAELIGSYLQRHVHGRGPGRSAGGHGRVAETLLRGNPLRGKR</sequence>
<keyword evidence="2" id="KW-1185">Reference proteome</keyword>
<comment type="caution">
    <text evidence="1">The sequence shown here is derived from an EMBL/GenBank/DDBJ whole genome shotgun (WGS) entry which is preliminary data.</text>
</comment>
<proteinExistence type="predicted"/>
<name>A0ABW0AG24_9ACTN</name>
<evidence type="ECO:0000313" key="2">
    <source>
        <dbReference type="Proteomes" id="UP001596160"/>
    </source>
</evidence>
<dbReference type="Proteomes" id="UP001596160">
    <property type="component" value="Unassembled WGS sequence"/>
</dbReference>
<organism evidence="1 2">
    <name type="scientific">Streptomyces amakusaensis</name>
    <dbReference type="NCBI Taxonomy" id="67271"/>
    <lineage>
        <taxon>Bacteria</taxon>
        <taxon>Bacillati</taxon>
        <taxon>Actinomycetota</taxon>
        <taxon>Actinomycetes</taxon>
        <taxon>Kitasatosporales</taxon>
        <taxon>Streptomycetaceae</taxon>
        <taxon>Streptomyces</taxon>
    </lineage>
</organism>
<gene>
    <name evidence="1" type="ORF">ACFPRH_12940</name>
</gene>
<evidence type="ECO:0000313" key="1">
    <source>
        <dbReference type="EMBL" id="MFC5152644.1"/>
    </source>
</evidence>
<protein>
    <recommendedName>
        <fullName evidence="3">IrrE N-terminal-like domain-containing protein</fullName>
    </recommendedName>
</protein>
<dbReference type="RefSeq" id="WP_344477916.1">
    <property type="nucleotide sequence ID" value="NZ_BAAASB010000009.1"/>
</dbReference>
<evidence type="ECO:0008006" key="3">
    <source>
        <dbReference type="Google" id="ProtNLM"/>
    </source>
</evidence>
<reference evidence="2" key="1">
    <citation type="journal article" date="2019" name="Int. J. Syst. Evol. Microbiol.">
        <title>The Global Catalogue of Microorganisms (GCM) 10K type strain sequencing project: providing services to taxonomists for standard genome sequencing and annotation.</title>
        <authorList>
            <consortium name="The Broad Institute Genomics Platform"/>
            <consortium name="The Broad Institute Genome Sequencing Center for Infectious Disease"/>
            <person name="Wu L."/>
            <person name="Ma J."/>
        </authorList>
    </citation>
    <scope>NUCLEOTIDE SEQUENCE [LARGE SCALE GENOMIC DNA]</scope>
    <source>
        <strain evidence="2">PCU 266</strain>
    </source>
</reference>
<accession>A0ABW0AG24</accession>